<comment type="caution">
    <text evidence="2">The sequence shown here is derived from an EMBL/GenBank/DDBJ whole genome shotgun (WGS) entry which is preliminary data.</text>
</comment>
<dbReference type="EMBL" id="AMFJ01034346">
    <property type="protein sequence ID" value="EKD29592.1"/>
    <property type="molecule type" value="Genomic_DNA"/>
</dbReference>
<protein>
    <submittedName>
        <fullName evidence="2">Uncharacterized protein</fullName>
    </submittedName>
</protein>
<name>K1XWH9_9BACT</name>
<accession>K1XWH9</accession>
<organism evidence="2">
    <name type="scientific">uncultured bacterium</name>
    <name type="common">gcode 4</name>
    <dbReference type="NCBI Taxonomy" id="1234023"/>
    <lineage>
        <taxon>Bacteria</taxon>
        <taxon>environmental samples</taxon>
    </lineage>
</organism>
<sequence length="316" mass="36200">MKLILSLLLFFLSFGSVFAADETAPVADLMSYEGYKNNVEKYCKLDKTVPNRNQLWVDWEKESLIKKEQVIYADITKKEEGDREYKRHLGDIKADPSKIDTIEKFSLGPAFLEKASYTYKETMGAIYACAVMNAKVRIIGTLMTKIPMTQSNTKERYQKQLDYIRKAAGEKCRITGDTSELSIKKTLLDNTTYQYCNYRQYLHYLDSVSKKSLDVYYKISKEGTTTENINLLKNTDSAAMEISRSAGKITSEISHTREVFPQAMVAFTEFEKTYASHIILEFILQDYLDLRETLKQLLNPIGQVIYKASNAQSPGK</sequence>
<keyword evidence="1" id="KW-0732">Signal</keyword>
<evidence type="ECO:0000256" key="1">
    <source>
        <dbReference type="SAM" id="SignalP"/>
    </source>
</evidence>
<feature type="signal peptide" evidence="1">
    <location>
        <begin position="1"/>
        <end position="19"/>
    </location>
</feature>
<reference evidence="2" key="1">
    <citation type="journal article" date="2012" name="Science">
        <title>Fermentation, hydrogen, and sulfur metabolism in multiple uncultivated bacterial phyla.</title>
        <authorList>
            <person name="Wrighton K.C."/>
            <person name="Thomas B.C."/>
            <person name="Sharon I."/>
            <person name="Miller C.S."/>
            <person name="Castelle C.J."/>
            <person name="VerBerkmoes N.C."/>
            <person name="Wilkins M.J."/>
            <person name="Hettich R.L."/>
            <person name="Lipton M.S."/>
            <person name="Williams K.H."/>
            <person name="Long P.E."/>
            <person name="Banfield J.F."/>
        </authorList>
    </citation>
    <scope>NUCLEOTIDE SEQUENCE [LARGE SCALE GENOMIC DNA]</scope>
</reference>
<gene>
    <name evidence="2" type="ORF">ACD_78C00346G0005</name>
</gene>
<feature type="chain" id="PRO_5022880810" evidence="1">
    <location>
        <begin position="20"/>
        <end position="316"/>
    </location>
</feature>
<proteinExistence type="predicted"/>
<dbReference type="AlphaFoldDB" id="K1XWH9"/>
<evidence type="ECO:0000313" key="2">
    <source>
        <dbReference type="EMBL" id="EKD29592.1"/>
    </source>
</evidence>